<feature type="domain" description="PAS" evidence="11">
    <location>
        <begin position="777"/>
        <end position="851"/>
    </location>
</feature>
<dbReference type="PANTHER" id="PTHR43547">
    <property type="entry name" value="TWO-COMPONENT HISTIDINE KINASE"/>
    <property type="match status" value="1"/>
</dbReference>
<dbReference type="InterPro" id="IPR000700">
    <property type="entry name" value="PAS-assoc_C"/>
</dbReference>
<dbReference type="SUPFAM" id="SSF47384">
    <property type="entry name" value="Homodimeric domain of signal transducing histidine kinase"/>
    <property type="match status" value="1"/>
</dbReference>
<evidence type="ECO:0000259" key="10">
    <source>
        <dbReference type="PROSITE" id="PS50110"/>
    </source>
</evidence>
<dbReference type="SUPFAM" id="SSF81606">
    <property type="entry name" value="PP2C-like"/>
    <property type="match status" value="1"/>
</dbReference>
<dbReference type="PANTHER" id="PTHR43547:SF2">
    <property type="entry name" value="HYBRID SIGNAL TRANSDUCTION HISTIDINE KINASE C"/>
    <property type="match status" value="1"/>
</dbReference>
<dbReference type="Pfam" id="PF00512">
    <property type="entry name" value="HisKA"/>
    <property type="match status" value="1"/>
</dbReference>
<dbReference type="InterPro" id="IPR036097">
    <property type="entry name" value="HisK_dim/P_sf"/>
</dbReference>
<dbReference type="Pfam" id="PF00072">
    <property type="entry name" value="Response_reg"/>
    <property type="match status" value="1"/>
</dbReference>
<feature type="modified residue" description="4-aspartylphosphate" evidence="7">
    <location>
        <position position="695"/>
    </location>
</feature>
<dbReference type="InterPro" id="IPR001932">
    <property type="entry name" value="PPM-type_phosphatase-like_dom"/>
</dbReference>
<dbReference type="Gene3D" id="3.30.450.20">
    <property type="entry name" value="PAS domain"/>
    <property type="match status" value="2"/>
</dbReference>
<dbReference type="PROSITE" id="PS50110">
    <property type="entry name" value="RESPONSE_REGULATORY"/>
    <property type="match status" value="1"/>
</dbReference>
<dbReference type="Pfam" id="PF02518">
    <property type="entry name" value="HATPase_c"/>
    <property type="match status" value="1"/>
</dbReference>
<organism evidence="13 14">
    <name type="scientific">Nocardioides deserti</name>
    <dbReference type="NCBI Taxonomy" id="1588644"/>
    <lineage>
        <taxon>Bacteria</taxon>
        <taxon>Bacillati</taxon>
        <taxon>Actinomycetota</taxon>
        <taxon>Actinomycetes</taxon>
        <taxon>Propionibacteriales</taxon>
        <taxon>Nocardioidaceae</taxon>
        <taxon>Nocardioides</taxon>
    </lineage>
</organism>
<dbReference type="CDD" id="cd16936">
    <property type="entry name" value="HATPase_RsbW-like"/>
    <property type="match status" value="1"/>
</dbReference>
<reference evidence="13 14" key="1">
    <citation type="submission" date="2020-08" db="EMBL/GenBank/DDBJ databases">
        <title>novel species in genus Nocardioides.</title>
        <authorList>
            <person name="Zhang G."/>
        </authorList>
    </citation>
    <scope>NUCLEOTIDE SEQUENCE [LARGE SCALE GENOMIC DNA]</scope>
    <source>
        <strain evidence="13 14">SC8A-24</strain>
    </source>
</reference>
<dbReference type="SMART" id="SM00388">
    <property type="entry name" value="HisKA"/>
    <property type="match status" value="1"/>
</dbReference>
<dbReference type="InterPro" id="IPR003661">
    <property type="entry name" value="HisK_dim/P_dom"/>
</dbReference>
<dbReference type="InterPro" id="IPR029016">
    <property type="entry name" value="GAF-like_dom_sf"/>
</dbReference>
<dbReference type="InterPro" id="IPR036457">
    <property type="entry name" value="PPM-type-like_dom_sf"/>
</dbReference>
<evidence type="ECO:0000256" key="4">
    <source>
        <dbReference type="ARBA" id="ARBA00022553"/>
    </source>
</evidence>
<evidence type="ECO:0000256" key="5">
    <source>
        <dbReference type="ARBA" id="ARBA00022777"/>
    </source>
</evidence>
<comment type="caution">
    <text evidence="13">The sequence shown here is derived from an EMBL/GenBank/DDBJ whole genome shotgun (WGS) entry which is preliminary data.</text>
</comment>
<dbReference type="PROSITE" id="PS50109">
    <property type="entry name" value="HIS_KIN"/>
    <property type="match status" value="1"/>
</dbReference>
<dbReference type="SUPFAM" id="SSF52172">
    <property type="entry name" value="CheY-like"/>
    <property type="match status" value="1"/>
</dbReference>
<evidence type="ECO:0000259" key="12">
    <source>
        <dbReference type="PROSITE" id="PS50113"/>
    </source>
</evidence>
<evidence type="ECO:0000256" key="1">
    <source>
        <dbReference type="ARBA" id="ARBA00000085"/>
    </source>
</evidence>
<dbReference type="PROSITE" id="PS50112">
    <property type="entry name" value="PAS"/>
    <property type="match status" value="1"/>
</dbReference>
<keyword evidence="4 7" id="KW-0597">Phosphoprotein</keyword>
<comment type="subcellular location">
    <subcellularLocation>
        <location evidence="2">Cell membrane</location>
    </subcellularLocation>
</comment>
<accession>A0ABR6U9K3</accession>
<sequence length="1278" mass="138380">MSATPAGTSMTEVLRASGRIGRDLLEVDWSRTTVGEPDTWPLSLRNAVRIMLSSKFSMWMAWGEELTFLCNDAYRRDTLGTKYPWALARPASEVWREIWPDIGPRIDRVMSTGEATWDEKLLLFLERSGYVEETYHTFSYSPLSDDDGSVAGMLCVVTEDTEEVVSTRRMTTLRDLGIRVGAAGSEAAAVAAACEHLAGNSASLPFVVVYLFGEDGAVAHRRGLAGISPEHPAAPPVIEVTAPDAVWPLHSAWRGEDVVVGAIDELFPDLPTGAWSEPPTRAYVTALMQPGQGTPYGALVVGLNRYRPLDGGYRDFLELLAAQLSAAIGDARAIEHEKDRAAELARLDQVKTDFFTNVSHELRTPLTLLLGPAEDALNDTAQPLPPGQRARLDVIARNGQRMLQLVNTLLDFSRLESGRDASDFVATDLCAYTAELAAMFESAAERGGLDLAVHCDGPLTAYVDREAWAKVVLNLVSNALKFTFEGGITVRLGSEDGRAVLSVTDTGSGIPTADLPRLFERFHRVQGTRSRTHEGTGIGLALVRELVELHGGRVGATSRTQGPARGTTFTVTLPLGWAHLPEDRVRHAADEPLDTGAGERARAFVEQSFRWLPGADSARDGSPGGTAGEVEGARATGARGEEDRRGRVLVVDDNEDMRRYIHDLLAPAYDVRTAVDGLDALAQMAEDVPDLVLTDVMMPELDGFGLLRRMQADPALTSVPVIMLSARAGEEGTLEGLEAGANDYLVKPFSARELLARVRVNLELDRAHRVRIALERSRELLDQAQRLARLGSWEVDLDRDSITGSRTFFDMLGLTREDAEERGARATITQLVHPEDLGLVLDRLRAATGGETIVYEVRIVTPSGEVRLFQSFGEPAVGPDGSRLVRGSFQDITDQRALQQRLVAAEAEREVVERERHIARDLQASLLPRTDPDVAGLEVATYYRAGVVGTQVGGDWYDVIDLGAGRTAVVIGDVMGRGVRAAAVMGQLRAATRAFAKLDLSPTDVLEHLDPLVQDLAGDQIVTCVYAVFDASDHTLTYANAGHLPPVHAHADGRLSLLREVGPPLGAGHYGLAPTTVHLGPADVLLLYTDGLVERRGEDLQLGLERLSAAVAPRTTLPASRLLDEVVTTLTGTGVDDDVAMVVARAQADPVGGVARFEVGSLAGVRDVRRAVADQLERWSMPADRVADAVQVVDALLANALVHAEPPATVQLRRLDEAVLLEVRDPELARPRRRRTTPEDESGRGLSLVTVLADDWGSRPTEDGKTVWALVGWGAGRR</sequence>
<evidence type="ECO:0000313" key="14">
    <source>
        <dbReference type="Proteomes" id="UP000604001"/>
    </source>
</evidence>
<dbReference type="InterPro" id="IPR011006">
    <property type="entry name" value="CheY-like_superfamily"/>
</dbReference>
<dbReference type="SUPFAM" id="SSF55781">
    <property type="entry name" value="GAF domain-like"/>
    <property type="match status" value="1"/>
</dbReference>
<dbReference type="NCBIfam" id="TIGR00229">
    <property type="entry name" value="sensory_box"/>
    <property type="match status" value="1"/>
</dbReference>
<name>A0ABR6U9K3_9ACTN</name>
<dbReference type="SUPFAM" id="SSF55874">
    <property type="entry name" value="ATPase domain of HSP90 chaperone/DNA topoisomerase II/histidine kinase"/>
    <property type="match status" value="2"/>
</dbReference>
<dbReference type="Gene3D" id="3.60.40.10">
    <property type="entry name" value="PPM-type phosphatase domain"/>
    <property type="match status" value="1"/>
</dbReference>
<dbReference type="Gene3D" id="1.10.287.130">
    <property type="match status" value="1"/>
</dbReference>
<keyword evidence="14" id="KW-1185">Reference proteome</keyword>
<keyword evidence="6" id="KW-0902">Two-component regulatory system</keyword>
<keyword evidence="5" id="KW-0808">Transferase</keyword>
<dbReference type="SMART" id="SM00387">
    <property type="entry name" value="HATPase_c"/>
    <property type="match status" value="1"/>
</dbReference>
<dbReference type="Gene3D" id="3.30.565.10">
    <property type="entry name" value="Histidine kinase-like ATPase, C-terminal domain"/>
    <property type="match status" value="2"/>
</dbReference>
<dbReference type="PROSITE" id="PS50113">
    <property type="entry name" value="PAC"/>
    <property type="match status" value="1"/>
</dbReference>
<dbReference type="CDD" id="cd00130">
    <property type="entry name" value="PAS"/>
    <property type="match status" value="1"/>
</dbReference>
<dbReference type="EC" id="2.7.13.3" evidence="3"/>
<dbReference type="Gene3D" id="3.30.450.40">
    <property type="match status" value="1"/>
</dbReference>
<evidence type="ECO:0000256" key="7">
    <source>
        <dbReference type="PROSITE-ProRule" id="PRU00169"/>
    </source>
</evidence>
<dbReference type="InterPro" id="IPR013655">
    <property type="entry name" value="PAS_fold_3"/>
</dbReference>
<dbReference type="Pfam" id="PF08447">
    <property type="entry name" value="PAS_3"/>
    <property type="match status" value="1"/>
</dbReference>
<dbReference type="CDD" id="cd00082">
    <property type="entry name" value="HisKA"/>
    <property type="match status" value="1"/>
</dbReference>
<dbReference type="Pfam" id="PF07228">
    <property type="entry name" value="SpoIIE"/>
    <property type="match status" value="1"/>
</dbReference>
<feature type="domain" description="Response regulatory" evidence="10">
    <location>
        <begin position="647"/>
        <end position="762"/>
    </location>
</feature>
<keyword evidence="5" id="KW-0418">Kinase</keyword>
<evidence type="ECO:0000256" key="8">
    <source>
        <dbReference type="SAM" id="MobiDB-lite"/>
    </source>
</evidence>
<dbReference type="SUPFAM" id="SSF55785">
    <property type="entry name" value="PYP-like sensor domain (PAS domain)"/>
    <property type="match status" value="1"/>
</dbReference>
<dbReference type="EMBL" id="JACMYC010000004">
    <property type="protein sequence ID" value="MBC2960624.1"/>
    <property type="molecule type" value="Genomic_DNA"/>
</dbReference>
<feature type="region of interest" description="Disordered" evidence="8">
    <location>
        <begin position="614"/>
        <end position="642"/>
    </location>
</feature>
<dbReference type="Pfam" id="PF13581">
    <property type="entry name" value="HATPase_c_2"/>
    <property type="match status" value="1"/>
</dbReference>
<protein>
    <recommendedName>
        <fullName evidence="3">histidine kinase</fullName>
        <ecNumber evidence="3">2.7.13.3</ecNumber>
    </recommendedName>
</protein>
<dbReference type="InterPro" id="IPR001789">
    <property type="entry name" value="Sig_transdc_resp-reg_receiver"/>
</dbReference>
<evidence type="ECO:0000256" key="3">
    <source>
        <dbReference type="ARBA" id="ARBA00012438"/>
    </source>
</evidence>
<dbReference type="InterPro" id="IPR000014">
    <property type="entry name" value="PAS"/>
</dbReference>
<comment type="catalytic activity">
    <reaction evidence="1">
        <text>ATP + protein L-histidine = ADP + protein N-phospho-L-histidine.</text>
        <dbReference type="EC" id="2.7.13.3"/>
    </reaction>
</comment>
<dbReference type="InterPro" id="IPR003594">
    <property type="entry name" value="HATPase_dom"/>
</dbReference>
<feature type="domain" description="Histidine kinase" evidence="9">
    <location>
        <begin position="357"/>
        <end position="577"/>
    </location>
</feature>
<dbReference type="InterPro" id="IPR036890">
    <property type="entry name" value="HATPase_C_sf"/>
</dbReference>
<evidence type="ECO:0000259" key="9">
    <source>
        <dbReference type="PROSITE" id="PS50109"/>
    </source>
</evidence>
<evidence type="ECO:0000259" key="11">
    <source>
        <dbReference type="PROSITE" id="PS50112"/>
    </source>
</evidence>
<feature type="domain" description="PAC" evidence="12">
    <location>
        <begin position="853"/>
        <end position="904"/>
    </location>
</feature>
<dbReference type="CDD" id="cd16922">
    <property type="entry name" value="HATPase_EvgS-ArcB-TorS-like"/>
    <property type="match status" value="1"/>
</dbReference>
<evidence type="ECO:0000256" key="6">
    <source>
        <dbReference type="ARBA" id="ARBA00023012"/>
    </source>
</evidence>
<dbReference type="SMART" id="SM00331">
    <property type="entry name" value="PP2C_SIG"/>
    <property type="match status" value="1"/>
</dbReference>
<dbReference type="InterPro" id="IPR005467">
    <property type="entry name" value="His_kinase_dom"/>
</dbReference>
<dbReference type="PRINTS" id="PR00344">
    <property type="entry name" value="BCTRLSENSOR"/>
</dbReference>
<evidence type="ECO:0000313" key="13">
    <source>
        <dbReference type="EMBL" id="MBC2960624.1"/>
    </source>
</evidence>
<dbReference type="SMART" id="SM00448">
    <property type="entry name" value="REC"/>
    <property type="match status" value="1"/>
</dbReference>
<evidence type="ECO:0000256" key="2">
    <source>
        <dbReference type="ARBA" id="ARBA00004236"/>
    </source>
</evidence>
<dbReference type="InterPro" id="IPR004358">
    <property type="entry name" value="Sig_transdc_His_kin-like_C"/>
</dbReference>
<dbReference type="Gene3D" id="3.40.50.2300">
    <property type="match status" value="1"/>
</dbReference>
<dbReference type="Proteomes" id="UP000604001">
    <property type="component" value="Unassembled WGS sequence"/>
</dbReference>
<gene>
    <name evidence="13" type="ORF">H7344_09995</name>
</gene>
<dbReference type="RefSeq" id="WP_186345846.1">
    <property type="nucleotide sequence ID" value="NZ_BMMR01000001.1"/>
</dbReference>
<dbReference type="InterPro" id="IPR035965">
    <property type="entry name" value="PAS-like_dom_sf"/>
</dbReference>
<proteinExistence type="predicted"/>